<keyword evidence="14" id="KW-1185">Reference proteome</keyword>
<dbReference type="InterPro" id="IPR003440">
    <property type="entry name" value="Glyco_trans_48_dom"/>
</dbReference>
<feature type="transmembrane region" description="Helical" evidence="11">
    <location>
        <begin position="2414"/>
        <end position="2438"/>
    </location>
</feature>
<keyword evidence="4" id="KW-0328">Glycosyltransferase</keyword>
<dbReference type="PANTHER" id="PTHR12741:SF48">
    <property type="entry name" value="1,3-BETA-GLUCAN SYNTHASE COMPONENT FKS1-RELATED"/>
    <property type="match status" value="1"/>
</dbReference>
<proteinExistence type="inferred from homology"/>
<gene>
    <name evidence="13" type="primary">PLEST005089</name>
    <name evidence="13" type="ORF">PLESTB_000861500</name>
</gene>
<feature type="compositionally biased region" description="Polar residues" evidence="10">
    <location>
        <begin position="20"/>
        <end position="33"/>
    </location>
</feature>
<feature type="transmembrane region" description="Helical" evidence="11">
    <location>
        <begin position="2239"/>
        <end position="2261"/>
    </location>
</feature>
<dbReference type="SMART" id="SM01205">
    <property type="entry name" value="FKS1_dom1"/>
    <property type="match status" value="1"/>
</dbReference>
<evidence type="ECO:0000256" key="2">
    <source>
        <dbReference type="ARBA" id="ARBA00009040"/>
    </source>
</evidence>
<feature type="transmembrane region" description="Helical" evidence="11">
    <location>
        <begin position="2342"/>
        <end position="2358"/>
    </location>
</feature>
<evidence type="ECO:0000256" key="5">
    <source>
        <dbReference type="ARBA" id="ARBA00022679"/>
    </source>
</evidence>
<dbReference type="EC" id="2.4.1.34" evidence="3"/>
<feature type="region of interest" description="Disordered" evidence="10">
    <location>
        <begin position="2559"/>
        <end position="2586"/>
    </location>
</feature>
<evidence type="ECO:0000256" key="1">
    <source>
        <dbReference type="ARBA" id="ARBA00004141"/>
    </source>
</evidence>
<comment type="subcellular location">
    <subcellularLocation>
        <location evidence="1">Membrane</location>
        <topology evidence="1">Multi-pass membrane protein</topology>
    </subcellularLocation>
</comment>
<feature type="region of interest" description="Disordered" evidence="10">
    <location>
        <begin position="1206"/>
        <end position="1232"/>
    </location>
</feature>
<feature type="compositionally biased region" description="Basic residues" evidence="10">
    <location>
        <begin position="1124"/>
        <end position="1134"/>
    </location>
</feature>
<dbReference type="GO" id="GO:0008360">
    <property type="term" value="P:regulation of cell shape"/>
    <property type="evidence" value="ECO:0007669"/>
    <property type="project" value="UniProtKB-KW"/>
</dbReference>
<evidence type="ECO:0000256" key="3">
    <source>
        <dbReference type="ARBA" id="ARBA00012589"/>
    </source>
</evidence>
<dbReference type="GO" id="GO:0006075">
    <property type="term" value="P:(1-&gt;3)-beta-D-glucan biosynthetic process"/>
    <property type="evidence" value="ECO:0007669"/>
    <property type="project" value="InterPro"/>
</dbReference>
<sequence length="2586" mass="273556">MDSASHETTPAEPHMAEAGTTMQTQPPAQSAASGLSEDAAPPPPSAASDMLPGLGNLPPLRQLRSRDLPTPFLSPDASRHLTVFAATAAMSQQHPAATSAPLVLAPGSGSAVSSPTYPSISSGMSIRRISVDSNGQPLFGTTYEPPPPHNGFAAAGPITNFLPPPVAAPPLPEPPAAAARRPLADRIYNTTWVVARAFGFQTFNNASEPWSGRGSQWMPSTAFLASDHLETLLLRNVMPRLVEEEDGQQRVGGGADTAATTNGSSDKAGAVGVGDNTKTKFGAATSSPQQQETAFARSVWELHSHIFLSYQGDGGWCRQVGLAPRRAALEAEVLSSSQRGAADGEVVAALLAELALYFLLYSEAANLRHTPELMWFLFWAAAHSAAFERLWKDGLTQRPAEREQLRNARARRVAMRNALDAPLRAAREILGHDPAASYPDACAQAAMQLVDRLPELMPVLGLPSTDSDLTSSDTDPCSADLSLSCVASRELFADLVCYGDGGFWTDVIVSPLFTVLAFEIDHMATARQEVAHRLGYDDVNESLCRRDVVAKLLADLGVSSAAAADGSQALGALEALSRLGFPPAVTTADAGDAAAAAAAGGGSRDPRQFDPVRAAAFWADRVFVKTHRERRSWLALLRAFYRVYSLQLVLMHGTMVLAFAPGSLRALSSCVLTHAVVAALERSANWWLTRGAADPRLVTRGRKSWLTASAEELMGAKVPPPAAAAAAPADEEGGGASFAAPAAVQRRCDPLSDEIAVKERLAQRRAVAVEGAPVGGVFGWTEWVLVAAAMVALFAAQHMGPEPLRKMARSYWPLAAGGYTAAVVGHGLLTTRDGYAVSLSSALRLPAFLRASSQRAAPGCWLHRPMSVGWRAAALTALFWLQTLAAKLAFDYFVIMRPIAGQVRFILRRNWLACAGGASHYRIFGAQLPLRCIDADWLLVALRVAPFVLVCLVDTQIFYQLMLMVWGVVHGLVSLNLGLAGSWEGLRAEFHRAPLRWWARCMSATANKAALTAAAQARRRRRDAASAMQSGGGFGAFPSIIDAGGYGSADEEDSEYGDVYGMALSYLPGGAKKRRGSISTTSGSSLIGASAGCDDAASETSSLPSSSCDPKGASKGKGDSKGKGASKGKGKGSRRAVAAAAELVEMLSGQGDEQLAQWMSFAAAWDAVVNDLRSCDLLSDRERANLVFTRLPAAATAMLTAPAAAAASPTGGDGVMPGSPSSSSADGTVNGGAGPSRPLRPFLLPAFFYAGEVQRVVDTGSASASQQLVLEELRSLLVWMGCQLRLLDGNQAAALLTAACCPVAVDAMHSHSREKGLASLRSLLAALMAAAEPLPLPVPAASVSDIAGTTAEAERLRLTQRDEAAAALEGVLAALEVEARAVVKAQVGVAKKGAKKASGTNTTGTGSGTVAQSQQEQQAVVVAAADPQVSARALLDVVAALRRDLGARPARLSAALALLHPENGGCGEVPSPTSTSSASYVAVDLPLLLRVLSTASKMLNLSATAAQPTGAEARRILGFFITSLANRHLAKPCSVAAMPSWTVLTPLYAEDVLFPLESGPVAEALGLGPTSCPSSSKPAADAAASLPDLLTETDERVSLLAYIRSLFPKDWDNFKERLGASLGLDMSDITENDFAEGGPLAEHALALQLWASYRGQLLARTVRGMAAYERAVRVLAALECPRPEGVNRRDHAAVVEDVVGAKFTHVVASQLYGTNRRSLNLRERWLAESTDVLLQAFPCMRVSYIDTVLSAADEEAGAALPAAGSAAPPPPPHHQYAVLIRGRRGAAAAAAVAGGGSDGRTEELYRVRLPYNRYSKRGIILGEGKPENQNHAAIFCFGEALQTIDMNQDNALTEALKMRNLLHELAPEVDTQAAKRASAALNAALQQAGGGNSNGTGSALPAAGEFRRLLGELRSAERPVAVVGFREWVFSDKAGALGSFAASSEYAFSTMVQRNMAYPANVRLHYGHPDAFNKLFVMTRGGVAKATRQLHVSEDIFGGMNHSLRGGRIKFREYIACGKGRDMGFDSINAFESKISAGFGEVALSRDLLRMATRVDLWRCLHLYHSLAGNYFNTWLVMGSVYAQVYAVLFFSLARATVYRYVTFYPSPPPAPPGADVASPPPPGAAPAPPGIVRDVYAYDTIRVEHMLQLGMLLLLPYIAEVVLEHGLVRGLLAALGQVVSGSFTFFIFKQQTTTAALHRSMLYGGATYIATGRGFSITSSSFVKLFANYGRSHISLGFELGAMAVAVAATLECTACSYAGLTWGTWLAALSLVLAPCWFNPMAFSLGKVKRDMLAWAAWLRGETNRELGCTWHQWNRRQLADPRDDAGTQTDRWLNVVQNLALRAVPPALLALAAASRLTLKLDKLPGVPSALHSEWVVFLAATAALWAMLAGVLSVSRFAGEVSDLRRWRRWSFWVGLLAAGLVATFLVVGMAHWYSGSGTANLLLIVYANANLGLALHRAAEHAAPRGSRAAAALVDGGYWLMDCCLGWLLLGVLGVLSLVGLVERVQTTMLFNVTFAQSVKRGSVVKTIGVAKADQRGQQQHAVLAMMADPAAEEVGSPGGSVGGYSGGGGTGQGAGSDWWL</sequence>
<evidence type="ECO:0000313" key="13">
    <source>
        <dbReference type="EMBL" id="GLC54418.1"/>
    </source>
</evidence>
<evidence type="ECO:0000256" key="4">
    <source>
        <dbReference type="ARBA" id="ARBA00022676"/>
    </source>
</evidence>
<dbReference type="OrthoDB" id="1880850at2759"/>
<feature type="region of interest" description="Disordered" evidence="10">
    <location>
        <begin position="245"/>
        <end position="273"/>
    </location>
</feature>
<comment type="caution">
    <text evidence="13">The sequence shown here is derived from an EMBL/GenBank/DDBJ whole genome shotgun (WGS) entry which is preliminary data.</text>
</comment>
<dbReference type="InterPro" id="IPR026899">
    <property type="entry name" value="FKS1-like_dom1"/>
</dbReference>
<reference evidence="13 14" key="1">
    <citation type="journal article" date="2023" name="Commun. Biol.">
        <title>Reorganization of the ancestral sex-determining regions during the evolution of trioecy in Pleodorina starrii.</title>
        <authorList>
            <person name="Takahashi K."/>
            <person name="Suzuki S."/>
            <person name="Kawai-Toyooka H."/>
            <person name="Yamamoto K."/>
            <person name="Hamaji T."/>
            <person name="Ootsuki R."/>
            <person name="Yamaguchi H."/>
            <person name="Kawachi M."/>
            <person name="Higashiyama T."/>
            <person name="Nozaki H."/>
        </authorList>
    </citation>
    <scope>NUCLEOTIDE SEQUENCE [LARGE SCALE GENOMIC DNA]</scope>
    <source>
        <strain evidence="13 14">NIES-4479</strain>
    </source>
</reference>
<evidence type="ECO:0000256" key="9">
    <source>
        <dbReference type="ARBA" id="ARBA00047777"/>
    </source>
</evidence>
<evidence type="ECO:0000256" key="6">
    <source>
        <dbReference type="ARBA" id="ARBA00022692"/>
    </source>
</evidence>
<evidence type="ECO:0000256" key="7">
    <source>
        <dbReference type="ARBA" id="ARBA00022989"/>
    </source>
</evidence>
<comment type="similarity">
    <text evidence="2">Belongs to the glycosyltransferase 48 family.</text>
</comment>
<feature type="transmembrane region" description="Helical" evidence="11">
    <location>
        <begin position="2081"/>
        <end position="2102"/>
    </location>
</feature>
<feature type="region of interest" description="Disordered" evidence="10">
    <location>
        <begin position="1"/>
        <end position="71"/>
    </location>
</feature>
<feature type="transmembrane region" description="Helical" evidence="11">
    <location>
        <begin position="2378"/>
        <end position="2402"/>
    </location>
</feature>
<keyword evidence="5" id="KW-0808">Transferase</keyword>
<feature type="compositionally biased region" description="Gly residues" evidence="10">
    <location>
        <begin position="2562"/>
        <end position="2580"/>
    </location>
</feature>
<feature type="transmembrane region" description="Helical" evidence="11">
    <location>
        <begin position="2483"/>
        <end position="2507"/>
    </location>
</feature>
<dbReference type="EMBL" id="BRXU01000010">
    <property type="protein sequence ID" value="GLC54418.1"/>
    <property type="molecule type" value="Genomic_DNA"/>
</dbReference>
<evidence type="ECO:0000256" key="8">
    <source>
        <dbReference type="ARBA" id="ARBA00023136"/>
    </source>
</evidence>
<dbReference type="GO" id="GO:0003843">
    <property type="term" value="F:1,3-beta-D-glucan synthase activity"/>
    <property type="evidence" value="ECO:0007669"/>
    <property type="project" value="UniProtKB-EC"/>
</dbReference>
<feature type="domain" description="1,3-beta-glucan synthase component FKS1-like" evidence="12">
    <location>
        <begin position="348"/>
        <end position="557"/>
    </location>
</feature>
<feature type="transmembrane region" description="Helical" evidence="11">
    <location>
        <begin position="2267"/>
        <end position="2287"/>
    </location>
</feature>
<dbReference type="GO" id="GO:0005886">
    <property type="term" value="C:plasma membrane"/>
    <property type="evidence" value="ECO:0007669"/>
    <property type="project" value="TreeGrafter"/>
</dbReference>
<evidence type="ECO:0000256" key="10">
    <source>
        <dbReference type="SAM" id="MobiDB-lite"/>
    </source>
</evidence>
<feature type="transmembrane region" description="Helical" evidence="11">
    <location>
        <begin position="2209"/>
        <end position="2227"/>
    </location>
</feature>
<keyword evidence="8 11" id="KW-0472">Membrane</keyword>
<evidence type="ECO:0000313" key="14">
    <source>
        <dbReference type="Proteomes" id="UP001165080"/>
    </source>
</evidence>
<dbReference type="PANTHER" id="PTHR12741">
    <property type="entry name" value="LYST-INTERACTING PROTEIN LIP5 DOPAMINE RESPONSIVE PROTEIN DRG-1"/>
    <property type="match status" value="1"/>
</dbReference>
<evidence type="ECO:0000256" key="11">
    <source>
        <dbReference type="SAM" id="Phobius"/>
    </source>
</evidence>
<protein>
    <recommendedName>
        <fullName evidence="3">1,3-beta-glucan synthase</fullName>
        <ecNumber evidence="3">2.4.1.34</ecNumber>
    </recommendedName>
</protein>
<feature type="compositionally biased region" description="Low complexity" evidence="10">
    <location>
        <begin position="1098"/>
        <end position="1113"/>
    </location>
</feature>
<name>A0A9W6F2Q0_9CHLO</name>
<dbReference type="Proteomes" id="UP001165080">
    <property type="component" value="Unassembled WGS sequence"/>
</dbReference>
<feature type="transmembrane region" description="Helical" evidence="11">
    <location>
        <begin position="2171"/>
        <end position="2189"/>
    </location>
</feature>
<dbReference type="Pfam" id="PF02364">
    <property type="entry name" value="Glucan_synthase"/>
    <property type="match status" value="1"/>
</dbReference>
<keyword evidence="7 11" id="KW-1133">Transmembrane helix</keyword>
<accession>A0A9W6F2Q0</accession>
<comment type="catalytic activity">
    <reaction evidence="9">
        <text>[(1-&gt;3)-beta-D-glucosyl](n) + UDP-alpha-D-glucose = [(1-&gt;3)-beta-D-glucosyl](n+1) + UDP + H(+)</text>
        <dbReference type="Rhea" id="RHEA:21476"/>
        <dbReference type="Rhea" id="RHEA-COMP:11146"/>
        <dbReference type="Rhea" id="RHEA-COMP:14303"/>
        <dbReference type="ChEBI" id="CHEBI:15378"/>
        <dbReference type="ChEBI" id="CHEBI:37671"/>
        <dbReference type="ChEBI" id="CHEBI:58223"/>
        <dbReference type="ChEBI" id="CHEBI:58885"/>
        <dbReference type="EC" id="2.4.1.34"/>
    </reaction>
</comment>
<organism evidence="13 14">
    <name type="scientific">Pleodorina starrii</name>
    <dbReference type="NCBI Taxonomy" id="330485"/>
    <lineage>
        <taxon>Eukaryota</taxon>
        <taxon>Viridiplantae</taxon>
        <taxon>Chlorophyta</taxon>
        <taxon>core chlorophytes</taxon>
        <taxon>Chlorophyceae</taxon>
        <taxon>CS clade</taxon>
        <taxon>Chlamydomonadales</taxon>
        <taxon>Volvocaceae</taxon>
        <taxon>Pleodorina</taxon>
    </lineage>
</organism>
<evidence type="ECO:0000259" key="12">
    <source>
        <dbReference type="SMART" id="SM01205"/>
    </source>
</evidence>
<dbReference type="GO" id="GO:0000148">
    <property type="term" value="C:1,3-beta-D-glucan synthase complex"/>
    <property type="evidence" value="ECO:0007669"/>
    <property type="project" value="InterPro"/>
</dbReference>
<feature type="region of interest" description="Disordered" evidence="10">
    <location>
        <begin position="1098"/>
        <end position="1134"/>
    </location>
</feature>
<keyword evidence="6 11" id="KW-0812">Transmembrane</keyword>